<protein>
    <submittedName>
        <fullName evidence="1">Uncharacterized protein</fullName>
    </submittedName>
</protein>
<accession>A0A2W4Z4Y7</accession>
<comment type="caution">
    <text evidence="1">The sequence shown here is derived from an EMBL/GenBank/DDBJ whole genome shotgun (WGS) entry which is preliminary data.</text>
</comment>
<gene>
    <name evidence="1" type="ORF">DI632_09450</name>
</gene>
<evidence type="ECO:0000313" key="1">
    <source>
        <dbReference type="EMBL" id="PZO77254.1"/>
    </source>
</evidence>
<evidence type="ECO:0000313" key="2">
    <source>
        <dbReference type="Proteomes" id="UP000248614"/>
    </source>
</evidence>
<dbReference type="AlphaFoldDB" id="A0A2W4Z4Y7"/>
<proteinExistence type="predicted"/>
<name>A0A2W4Z4Y7_9SPHN</name>
<reference evidence="1 2" key="1">
    <citation type="submission" date="2017-08" db="EMBL/GenBank/DDBJ databases">
        <title>Infants hospitalized years apart are colonized by the same room-sourced microbial strains.</title>
        <authorList>
            <person name="Brooks B."/>
            <person name="Olm M.R."/>
            <person name="Firek B.A."/>
            <person name="Baker R."/>
            <person name="Thomas B.C."/>
            <person name="Morowitz M.J."/>
            <person name="Banfield J.F."/>
        </authorList>
    </citation>
    <scope>NUCLEOTIDE SEQUENCE [LARGE SCALE GENOMIC DNA]</scope>
    <source>
        <strain evidence="1">S2_018_000_R3_110</strain>
    </source>
</reference>
<sequence>MAYVDFSGDTQFATPAIPDRPEPVAATSSGLSALEWSVVALAQRDRMASLRAPSPLSIALGRVFGTRRRDPGLADPRLEALRRMAVLSWHRGFAVPVHELAAFFAAGFNTDQYEIMLASIGAAQASRTARA</sequence>
<organism evidence="1 2">
    <name type="scientific">Sphingomonas hengshuiensis</name>
    <dbReference type="NCBI Taxonomy" id="1609977"/>
    <lineage>
        <taxon>Bacteria</taxon>
        <taxon>Pseudomonadati</taxon>
        <taxon>Pseudomonadota</taxon>
        <taxon>Alphaproteobacteria</taxon>
        <taxon>Sphingomonadales</taxon>
        <taxon>Sphingomonadaceae</taxon>
        <taxon>Sphingomonas</taxon>
    </lineage>
</organism>
<dbReference type="Proteomes" id="UP000248614">
    <property type="component" value="Unassembled WGS sequence"/>
</dbReference>
<dbReference type="EMBL" id="QFNF01000022">
    <property type="protein sequence ID" value="PZO77254.1"/>
    <property type="molecule type" value="Genomic_DNA"/>
</dbReference>